<accession>A0A101SPA0</accession>
<name>A0A101SPA0_9ACTN</name>
<dbReference type="Proteomes" id="UP000052982">
    <property type="component" value="Unassembled WGS sequence"/>
</dbReference>
<feature type="chain" id="PRO_5007106403" description="Lipoprotein" evidence="1">
    <location>
        <begin position="30"/>
        <end position="163"/>
    </location>
</feature>
<proteinExistence type="predicted"/>
<keyword evidence="3" id="KW-1185">Reference proteome</keyword>
<dbReference type="AlphaFoldDB" id="A0A101SPA0"/>
<gene>
    <name evidence="2" type="ORF">AQJ64_33655</name>
</gene>
<dbReference type="RefSeq" id="WP_055636607.1">
    <property type="nucleotide sequence ID" value="NZ_JBIRRP010000006.1"/>
</dbReference>
<evidence type="ECO:0000313" key="2">
    <source>
        <dbReference type="EMBL" id="KUN77479.1"/>
    </source>
</evidence>
<evidence type="ECO:0008006" key="4">
    <source>
        <dbReference type="Google" id="ProtNLM"/>
    </source>
</evidence>
<sequence>MSKRIGSGAALLAGALAVTGLAFAPSAAAAVTPTSASITASCGIFGGGAATLTATQSTTDPTAATITLTSSAITTPLALGKNTIASTLTMVNSTGANRVFSGTVNPAMSAGSSITVGPLPGTVAVGDSLTFDGGSLKMVIFGITITCTTTPNTNQTPGPFVFS</sequence>
<protein>
    <recommendedName>
        <fullName evidence="4">Lipoprotein</fullName>
    </recommendedName>
</protein>
<dbReference type="STRING" id="1943.AQJ64_33655"/>
<comment type="caution">
    <text evidence="2">The sequence shown here is derived from an EMBL/GenBank/DDBJ whole genome shotgun (WGS) entry which is preliminary data.</text>
</comment>
<keyword evidence="1" id="KW-0732">Signal</keyword>
<evidence type="ECO:0000313" key="3">
    <source>
        <dbReference type="Proteomes" id="UP000052982"/>
    </source>
</evidence>
<evidence type="ECO:0000256" key="1">
    <source>
        <dbReference type="SAM" id="SignalP"/>
    </source>
</evidence>
<feature type="signal peptide" evidence="1">
    <location>
        <begin position="1"/>
        <end position="29"/>
    </location>
</feature>
<dbReference type="OrthoDB" id="4350624at2"/>
<reference evidence="2 3" key="1">
    <citation type="submission" date="2015-10" db="EMBL/GenBank/DDBJ databases">
        <title>Draft genome sequence of Streptomyces griseoruber DSM 40281, type strain for the species Streptomyces griseoruber.</title>
        <authorList>
            <person name="Ruckert C."/>
            <person name="Winkler A."/>
            <person name="Kalinowski J."/>
            <person name="Kampfer P."/>
            <person name="Glaeser S."/>
        </authorList>
    </citation>
    <scope>NUCLEOTIDE SEQUENCE [LARGE SCALE GENOMIC DNA]</scope>
    <source>
        <strain evidence="2 3">DSM 40281</strain>
    </source>
</reference>
<organism evidence="2 3">
    <name type="scientific">Streptomyces griseoruber</name>
    <dbReference type="NCBI Taxonomy" id="1943"/>
    <lineage>
        <taxon>Bacteria</taxon>
        <taxon>Bacillati</taxon>
        <taxon>Actinomycetota</taxon>
        <taxon>Actinomycetes</taxon>
        <taxon>Kitasatosporales</taxon>
        <taxon>Streptomycetaceae</taxon>
        <taxon>Streptomyces</taxon>
    </lineage>
</organism>
<dbReference type="EMBL" id="LMWW01000060">
    <property type="protein sequence ID" value="KUN77479.1"/>
    <property type="molecule type" value="Genomic_DNA"/>
</dbReference>